<organism evidence="2 3">
    <name type="scientific">Fusarium piperis</name>
    <dbReference type="NCBI Taxonomy" id="1435070"/>
    <lineage>
        <taxon>Eukaryota</taxon>
        <taxon>Fungi</taxon>
        <taxon>Dikarya</taxon>
        <taxon>Ascomycota</taxon>
        <taxon>Pezizomycotina</taxon>
        <taxon>Sordariomycetes</taxon>
        <taxon>Hypocreomycetidae</taxon>
        <taxon>Hypocreales</taxon>
        <taxon>Nectriaceae</taxon>
        <taxon>Fusarium</taxon>
        <taxon>Fusarium solani species complex</taxon>
    </lineage>
</organism>
<feature type="domain" description="Amine oxidase" evidence="1">
    <location>
        <begin position="16"/>
        <end position="435"/>
    </location>
</feature>
<dbReference type="AlphaFoldDB" id="A0A9W8WEG3"/>
<dbReference type="PANTHER" id="PTHR42923:SF3">
    <property type="entry name" value="PROTOPORPHYRINOGEN OXIDASE"/>
    <property type="match status" value="1"/>
</dbReference>
<keyword evidence="3" id="KW-1185">Reference proteome</keyword>
<dbReference type="GO" id="GO:0016491">
    <property type="term" value="F:oxidoreductase activity"/>
    <property type="evidence" value="ECO:0007669"/>
    <property type="project" value="InterPro"/>
</dbReference>
<dbReference type="Pfam" id="PF01593">
    <property type="entry name" value="Amino_oxidase"/>
    <property type="match status" value="1"/>
</dbReference>
<dbReference type="InterPro" id="IPR002937">
    <property type="entry name" value="Amino_oxidase"/>
</dbReference>
<dbReference type="Gene3D" id="3.50.50.60">
    <property type="entry name" value="FAD/NAD(P)-binding domain"/>
    <property type="match status" value="1"/>
</dbReference>
<evidence type="ECO:0000313" key="2">
    <source>
        <dbReference type="EMBL" id="KAJ4321757.1"/>
    </source>
</evidence>
<sequence>MKGSLKRVAVIGGGPAGCTAAYTLRKQGCDVHLFELSDRIGGRTSQVRKEGFNLSTGALFLMGGIYPRTNAILRELGHDKDLVPWKATTHVVDWDRQRYTARFDSVTSFIKMPVFNLLDRLKMAIGVIRLLLSPGPKSLFDGAELALYDHGETLDTWSNRVLGKKATNYLTLPYMGFLYAVPLEWQSTPLFHGVVQQFYKLSLQVPPEGIGQLSEWLVEGTPGLHLHMSCPATAVRTRDGGYTVDAGDESYDVDGVVMAPEPGVAADLLGNIISPDSAAKLRNCRYSEYAHVQLCYKKNPWPNFPASVALPATDLRNWGACVLLSRRHPNSVPPGGEAVGVYFYTPPLANMTDEDIKREASMAVTEVFGAAPEPDFIELFHYKRGLSLSPPGHFATLDSLHAEMPKGVVLAGDYFAHAGVEAAVLSGERAANRLLGSDK</sequence>
<dbReference type="Gene3D" id="3.90.660.20">
    <property type="entry name" value="Protoporphyrinogen oxidase, mitochondrial, domain 2"/>
    <property type="match status" value="1"/>
</dbReference>
<accession>A0A9W8WEG3</accession>
<dbReference type="InterPro" id="IPR050464">
    <property type="entry name" value="Zeta_carotene_desat/Oxidored"/>
</dbReference>
<dbReference type="SUPFAM" id="SSF51905">
    <property type="entry name" value="FAD/NAD(P)-binding domain"/>
    <property type="match status" value="1"/>
</dbReference>
<dbReference type="EMBL" id="JAPEUR010000091">
    <property type="protein sequence ID" value="KAJ4321757.1"/>
    <property type="molecule type" value="Genomic_DNA"/>
</dbReference>
<dbReference type="Gene3D" id="1.10.3110.10">
    <property type="entry name" value="protoporphyrinogen ix oxidase, domain 3"/>
    <property type="match status" value="1"/>
</dbReference>
<gene>
    <name evidence="2" type="ORF">N0V84_005190</name>
</gene>
<dbReference type="PANTHER" id="PTHR42923">
    <property type="entry name" value="PROTOPORPHYRINOGEN OXIDASE"/>
    <property type="match status" value="1"/>
</dbReference>
<protein>
    <recommendedName>
        <fullName evidence="1">Amine oxidase domain-containing protein</fullName>
    </recommendedName>
</protein>
<reference evidence="2" key="1">
    <citation type="submission" date="2022-10" db="EMBL/GenBank/DDBJ databases">
        <title>Tapping the CABI collections for fungal endophytes: first genome assemblies for Collariella, Neodidymelliopsis, Ascochyta clinopodiicola, Didymella pomorum, Didymosphaeria variabile, Neocosmospora piperis and Neocucurbitaria cava.</title>
        <authorList>
            <person name="Hill R."/>
        </authorList>
    </citation>
    <scope>NUCLEOTIDE SEQUENCE</scope>
    <source>
        <strain evidence="2">IMI 366586</strain>
    </source>
</reference>
<dbReference type="OrthoDB" id="5977668at2759"/>
<evidence type="ECO:0000259" key="1">
    <source>
        <dbReference type="Pfam" id="PF01593"/>
    </source>
</evidence>
<comment type="caution">
    <text evidence="2">The sequence shown here is derived from an EMBL/GenBank/DDBJ whole genome shotgun (WGS) entry which is preliminary data.</text>
</comment>
<proteinExistence type="predicted"/>
<dbReference type="Proteomes" id="UP001140502">
    <property type="component" value="Unassembled WGS sequence"/>
</dbReference>
<evidence type="ECO:0000313" key="3">
    <source>
        <dbReference type="Proteomes" id="UP001140502"/>
    </source>
</evidence>
<dbReference type="InterPro" id="IPR036188">
    <property type="entry name" value="FAD/NAD-bd_sf"/>
</dbReference>
<name>A0A9W8WEG3_9HYPO</name>
<dbReference type="PRINTS" id="PR00419">
    <property type="entry name" value="ADXRDTASE"/>
</dbReference>